<keyword evidence="2" id="KW-1185">Reference proteome</keyword>
<dbReference type="Proteomes" id="UP000887565">
    <property type="component" value="Unplaced"/>
</dbReference>
<evidence type="ECO:0000313" key="2">
    <source>
        <dbReference type="Proteomes" id="UP000887565"/>
    </source>
</evidence>
<keyword evidence="1" id="KW-0732">Signal</keyword>
<evidence type="ECO:0000256" key="1">
    <source>
        <dbReference type="SAM" id="SignalP"/>
    </source>
</evidence>
<feature type="signal peptide" evidence="1">
    <location>
        <begin position="1"/>
        <end position="21"/>
    </location>
</feature>
<feature type="chain" id="PRO_5037196652" evidence="1">
    <location>
        <begin position="22"/>
        <end position="123"/>
    </location>
</feature>
<proteinExistence type="predicted"/>
<reference evidence="3" key="1">
    <citation type="submission" date="2022-11" db="UniProtKB">
        <authorList>
            <consortium name="WormBaseParasite"/>
        </authorList>
    </citation>
    <scope>IDENTIFICATION</scope>
</reference>
<protein>
    <submittedName>
        <fullName evidence="3">Secreted protein</fullName>
    </submittedName>
</protein>
<organism evidence="2 3">
    <name type="scientific">Romanomermis culicivorax</name>
    <name type="common">Nematode worm</name>
    <dbReference type="NCBI Taxonomy" id="13658"/>
    <lineage>
        <taxon>Eukaryota</taxon>
        <taxon>Metazoa</taxon>
        <taxon>Ecdysozoa</taxon>
        <taxon>Nematoda</taxon>
        <taxon>Enoplea</taxon>
        <taxon>Dorylaimia</taxon>
        <taxon>Mermithida</taxon>
        <taxon>Mermithoidea</taxon>
        <taxon>Mermithidae</taxon>
        <taxon>Romanomermis</taxon>
    </lineage>
</organism>
<accession>A0A915JP13</accession>
<sequence>MPSIIMITATITAMMVICVNSIPVSSDEYHNEKELRVGTSEEEVQRIIKDCDTEFAAVKAHPVIATVQKMFEGSSKKVDGKNYEKVLRNFVKICQWFGANEPAPEEKHFDSIKASIKPDWVDI</sequence>
<evidence type="ECO:0000313" key="3">
    <source>
        <dbReference type="WBParaSite" id="nRc.2.0.1.t27832-RA"/>
    </source>
</evidence>
<dbReference type="AlphaFoldDB" id="A0A915JP13"/>
<dbReference type="WBParaSite" id="nRc.2.0.1.t27832-RA">
    <property type="protein sequence ID" value="nRc.2.0.1.t27832-RA"/>
    <property type="gene ID" value="nRc.2.0.1.g27832"/>
</dbReference>
<name>A0A915JP13_ROMCU</name>